<reference evidence="2 3" key="1">
    <citation type="submission" date="2020-02" db="EMBL/GenBank/DDBJ databases">
        <title>Draft genome sequence of Haematococcus lacustris strain NIES-144.</title>
        <authorList>
            <person name="Morimoto D."/>
            <person name="Nakagawa S."/>
            <person name="Yoshida T."/>
            <person name="Sawayama S."/>
        </authorList>
    </citation>
    <scope>NUCLEOTIDE SEQUENCE [LARGE SCALE GENOMIC DNA]</scope>
    <source>
        <strain evidence="2 3">NIES-144</strain>
    </source>
</reference>
<evidence type="ECO:0000313" key="2">
    <source>
        <dbReference type="EMBL" id="GFH23848.1"/>
    </source>
</evidence>
<dbReference type="Proteomes" id="UP000485058">
    <property type="component" value="Unassembled WGS sequence"/>
</dbReference>
<evidence type="ECO:0000313" key="3">
    <source>
        <dbReference type="Proteomes" id="UP000485058"/>
    </source>
</evidence>
<comment type="caution">
    <text evidence="2">The sequence shown here is derived from an EMBL/GenBank/DDBJ whole genome shotgun (WGS) entry which is preliminary data.</text>
</comment>
<organism evidence="2 3">
    <name type="scientific">Haematococcus lacustris</name>
    <name type="common">Green alga</name>
    <name type="synonym">Haematococcus pluvialis</name>
    <dbReference type="NCBI Taxonomy" id="44745"/>
    <lineage>
        <taxon>Eukaryota</taxon>
        <taxon>Viridiplantae</taxon>
        <taxon>Chlorophyta</taxon>
        <taxon>core chlorophytes</taxon>
        <taxon>Chlorophyceae</taxon>
        <taxon>CS clade</taxon>
        <taxon>Chlamydomonadales</taxon>
        <taxon>Haematococcaceae</taxon>
        <taxon>Haematococcus</taxon>
    </lineage>
</organism>
<dbReference type="EMBL" id="BLLF01002379">
    <property type="protein sequence ID" value="GFH23848.1"/>
    <property type="molecule type" value="Genomic_DNA"/>
</dbReference>
<evidence type="ECO:0008006" key="4">
    <source>
        <dbReference type="Google" id="ProtNLM"/>
    </source>
</evidence>
<keyword evidence="1" id="KW-0732">Signal</keyword>
<keyword evidence="3" id="KW-1185">Reference proteome</keyword>
<evidence type="ECO:0000256" key="1">
    <source>
        <dbReference type="SAM" id="SignalP"/>
    </source>
</evidence>
<gene>
    <name evidence="2" type="ORF">HaLaN_21536</name>
</gene>
<dbReference type="AlphaFoldDB" id="A0A699ZZF9"/>
<proteinExistence type="predicted"/>
<feature type="signal peptide" evidence="1">
    <location>
        <begin position="1"/>
        <end position="22"/>
    </location>
</feature>
<sequence length="65" mass="7044">MAALIRWVLFTVELTFVPGVQLAHVGDAQLGSLVCRGHLYTIVRLYGTIRPQAIAPSSPDTGDHN</sequence>
<feature type="chain" id="PRO_5025508672" description="Secreted protein" evidence="1">
    <location>
        <begin position="23"/>
        <end position="65"/>
    </location>
</feature>
<protein>
    <recommendedName>
        <fullName evidence="4">Secreted protein</fullName>
    </recommendedName>
</protein>
<name>A0A699ZZF9_HAELA</name>
<accession>A0A699ZZF9</accession>